<evidence type="ECO:0000313" key="2">
    <source>
        <dbReference type="EMBL" id="MET4720699.1"/>
    </source>
</evidence>
<comment type="caution">
    <text evidence="2">The sequence shown here is derived from an EMBL/GenBank/DDBJ whole genome shotgun (WGS) entry which is preliminary data.</text>
</comment>
<dbReference type="RefSeq" id="WP_304500859.1">
    <property type="nucleotide sequence ID" value="NZ_CP126013.1"/>
</dbReference>
<proteinExistence type="predicted"/>
<dbReference type="EMBL" id="JBEPTQ010000002">
    <property type="protein sequence ID" value="MET4720699.1"/>
    <property type="molecule type" value="Genomic_DNA"/>
</dbReference>
<dbReference type="Proteomes" id="UP001549291">
    <property type="component" value="Unassembled WGS sequence"/>
</dbReference>
<accession>A0ABV2RWW1</accession>
<gene>
    <name evidence="2" type="ORF">ABIF63_004805</name>
</gene>
<feature type="region of interest" description="Disordered" evidence="1">
    <location>
        <begin position="419"/>
        <end position="447"/>
    </location>
</feature>
<evidence type="ECO:0000256" key="1">
    <source>
        <dbReference type="SAM" id="MobiDB-lite"/>
    </source>
</evidence>
<reference evidence="2 3" key="1">
    <citation type="submission" date="2024-06" db="EMBL/GenBank/DDBJ databases">
        <title>Genomic Encyclopedia of Type Strains, Phase V (KMG-V): Genome sequencing to study the core and pangenomes of soil and plant-associated prokaryotes.</title>
        <authorList>
            <person name="Whitman W."/>
        </authorList>
    </citation>
    <scope>NUCLEOTIDE SEQUENCE [LARGE SCALE GENOMIC DNA]</scope>
    <source>
        <strain evidence="2 3">USDA 160</strain>
    </source>
</reference>
<evidence type="ECO:0008006" key="4">
    <source>
        <dbReference type="Google" id="ProtNLM"/>
    </source>
</evidence>
<name>A0ABV2RWW1_BRAJP</name>
<organism evidence="2 3">
    <name type="scientific">Bradyrhizobium japonicum</name>
    <dbReference type="NCBI Taxonomy" id="375"/>
    <lineage>
        <taxon>Bacteria</taxon>
        <taxon>Pseudomonadati</taxon>
        <taxon>Pseudomonadota</taxon>
        <taxon>Alphaproteobacteria</taxon>
        <taxon>Hyphomicrobiales</taxon>
        <taxon>Nitrobacteraceae</taxon>
        <taxon>Bradyrhizobium</taxon>
    </lineage>
</organism>
<protein>
    <recommendedName>
        <fullName evidence="4">Integrase</fullName>
    </recommendedName>
</protein>
<keyword evidence="3" id="KW-1185">Reference proteome</keyword>
<sequence length="447" mass="50946">MDILPRHVRPKRLKTSGQIAYYYDVPSKYRKMDCSVENEPLGTDFAKMLDRAKTLNEQFDEWDRARKGQPAAEGNIMPTFGTVDWLFREYKISDAYLRKVAPRSRSDYEWAMDQVCDTLTKKGERIGDQLVKRLSPRVVDKLYAKFLTGTGKKKLEGKERLRTAEKLVGLCRKAWKVVHRYFPAEFDKEVPNPWTGVTMKVRAKAEKKAVTREDVYTFAWGVMDDYPEIAAAAVICFEWLQRPENVVMGHMKWSDYRAPSAPATIRVVHHKTNKIAPHPLEMQTEQGVVRFYADAEDVLARLPRLGVQMILRQVGKNSKKERGKEPIAIPWVYSSIEHAVARLRKKVEGVPPWFTLDACRHGGMTELEEAELTDGQGRALSLHSTQRSYEGYAKRTQARMLSATKKRHAHVLAEATAKEQENEAATNVRNGAPEGVRNGETGVTKIA</sequence>
<evidence type="ECO:0000313" key="3">
    <source>
        <dbReference type="Proteomes" id="UP001549291"/>
    </source>
</evidence>